<dbReference type="InterPro" id="IPR001509">
    <property type="entry name" value="Epimerase_deHydtase"/>
</dbReference>
<dbReference type="AlphaFoldDB" id="A0AAE9Z6L0"/>
<dbReference type="KEGG" id="tvd:SG34_013025"/>
<feature type="domain" description="DUF1731" evidence="3">
    <location>
        <begin position="260"/>
        <end position="306"/>
    </location>
</feature>
<dbReference type="Pfam" id="PF08338">
    <property type="entry name" value="DUF1731"/>
    <property type="match status" value="1"/>
</dbReference>
<evidence type="ECO:0000313" key="5">
    <source>
        <dbReference type="Proteomes" id="UP000032352"/>
    </source>
</evidence>
<comment type="similarity">
    <text evidence="1">Belongs to the NAD(P)-dependent epimerase/dehydratase family. SDR39U1 subfamily.</text>
</comment>
<evidence type="ECO:0000259" key="3">
    <source>
        <dbReference type="Pfam" id="PF08338"/>
    </source>
</evidence>
<dbReference type="RefSeq" id="WP_044840667.1">
    <property type="nucleotide sequence ID" value="NZ_CP059733.1"/>
</dbReference>
<feature type="domain" description="NAD-dependent epimerase/dehydratase" evidence="2">
    <location>
        <begin position="3"/>
        <end position="225"/>
    </location>
</feature>
<dbReference type="Pfam" id="PF01370">
    <property type="entry name" value="Epimerase"/>
    <property type="match status" value="1"/>
</dbReference>
<keyword evidence="5" id="KW-1185">Reference proteome</keyword>
<dbReference type="Proteomes" id="UP000032352">
    <property type="component" value="Chromosome"/>
</dbReference>
<dbReference type="InterPro" id="IPR010099">
    <property type="entry name" value="SDR39U1"/>
</dbReference>
<name>A0AAE9Z6L0_9GAMM</name>
<dbReference type="EMBL" id="CP059733">
    <property type="protein sequence ID" value="WDE07731.1"/>
    <property type="molecule type" value="Genomic_DNA"/>
</dbReference>
<gene>
    <name evidence="4" type="ORF">SG34_013025</name>
</gene>
<proteinExistence type="inferred from homology"/>
<dbReference type="Gene3D" id="3.40.50.720">
    <property type="entry name" value="NAD(P)-binding Rossmann-like Domain"/>
    <property type="match status" value="1"/>
</dbReference>
<dbReference type="PANTHER" id="PTHR11092">
    <property type="entry name" value="SUGAR NUCLEOTIDE EPIMERASE RELATED"/>
    <property type="match status" value="1"/>
</dbReference>
<organism evidence="4 5">
    <name type="scientific">Thalassomonas viridans</name>
    <dbReference type="NCBI Taxonomy" id="137584"/>
    <lineage>
        <taxon>Bacteria</taxon>
        <taxon>Pseudomonadati</taxon>
        <taxon>Pseudomonadota</taxon>
        <taxon>Gammaproteobacteria</taxon>
        <taxon>Alteromonadales</taxon>
        <taxon>Colwelliaceae</taxon>
        <taxon>Thalassomonas</taxon>
    </lineage>
</organism>
<evidence type="ECO:0000313" key="4">
    <source>
        <dbReference type="EMBL" id="WDE07731.1"/>
    </source>
</evidence>
<dbReference type="NCBIfam" id="TIGR01777">
    <property type="entry name" value="yfcH"/>
    <property type="match status" value="1"/>
</dbReference>
<dbReference type="InterPro" id="IPR036291">
    <property type="entry name" value="NAD(P)-bd_dom_sf"/>
</dbReference>
<sequence>MNILITGGTGLIGGHFIKKYQHKHHFTVLSRQLHPKIFSEETAKVSNGQQGKNAITLIQHLESYQNLDAFDTVINLQGESLANKRWSEKQKQLLCQSRWQITEHLARLINQSTSPPAVFLSGSAIGFYGRQQALDIDEDFTGCYPEFSHELCNTWEEKARQCQSNTRLCLLRTGIVLSKDGGALGKMLPPFSFGLGGPVADGRQYMSWIHIEDICRALDFLIEEENISGAVNLTAPTPVSNLEFSRALAKQLHRPCIFPMPGPVLKVLVGEMAELLIHGQHVVPKKLLDAGFTFNYPALKQALAQLLTT</sequence>
<dbReference type="PANTHER" id="PTHR11092:SF0">
    <property type="entry name" value="EPIMERASE FAMILY PROTEIN SDR39U1"/>
    <property type="match status" value="1"/>
</dbReference>
<evidence type="ECO:0000256" key="1">
    <source>
        <dbReference type="ARBA" id="ARBA00009353"/>
    </source>
</evidence>
<reference evidence="4 5" key="1">
    <citation type="journal article" date="2015" name="Genome Announc.">
        <title>Draft Genome Sequences of Marine Isolates of Thalassomonas viridans and Thalassomonas actiniarum.</title>
        <authorList>
            <person name="Olonade I."/>
            <person name="van Zyl L.J."/>
            <person name="Trindade M."/>
        </authorList>
    </citation>
    <scope>NUCLEOTIDE SEQUENCE [LARGE SCALE GENOMIC DNA]</scope>
    <source>
        <strain evidence="4 5">XOM25</strain>
    </source>
</reference>
<accession>A0AAE9Z6L0</accession>
<evidence type="ECO:0000259" key="2">
    <source>
        <dbReference type="Pfam" id="PF01370"/>
    </source>
</evidence>
<dbReference type="SUPFAM" id="SSF51735">
    <property type="entry name" value="NAD(P)-binding Rossmann-fold domains"/>
    <property type="match status" value="1"/>
</dbReference>
<reference evidence="4 5" key="2">
    <citation type="journal article" date="2022" name="Mar. Drugs">
        <title>Bioassay-Guided Fractionation Leads to the Detection of Cholic Acid Generated by the Rare Thalassomonas sp.</title>
        <authorList>
            <person name="Pheiffer F."/>
            <person name="Schneider Y.K."/>
            <person name="Hansen E.H."/>
            <person name="Andersen J.H."/>
            <person name="Isaksson J."/>
            <person name="Busche T."/>
            <person name="R C."/>
            <person name="Kalinowski J."/>
            <person name="Zyl L.V."/>
            <person name="Trindade M."/>
        </authorList>
    </citation>
    <scope>NUCLEOTIDE SEQUENCE [LARGE SCALE GENOMIC DNA]</scope>
    <source>
        <strain evidence="4 5">XOM25</strain>
    </source>
</reference>
<protein>
    <submittedName>
        <fullName evidence="4">TIGR01777 family protein</fullName>
    </submittedName>
</protein>
<dbReference type="InterPro" id="IPR013549">
    <property type="entry name" value="DUF1731"/>
</dbReference>